<feature type="compositionally biased region" description="Basic and acidic residues" evidence="2">
    <location>
        <begin position="448"/>
        <end position="457"/>
    </location>
</feature>
<feature type="compositionally biased region" description="Polar residues" evidence="2">
    <location>
        <begin position="218"/>
        <end position="228"/>
    </location>
</feature>
<dbReference type="InterPro" id="IPR001878">
    <property type="entry name" value="Znf_CCHC"/>
</dbReference>
<dbReference type="PANTHER" id="PTHR34210">
    <property type="entry name" value="OS01G0252900 PROTEIN"/>
    <property type="match status" value="1"/>
</dbReference>
<evidence type="ECO:0000256" key="1">
    <source>
        <dbReference type="PROSITE-ProRule" id="PRU00047"/>
    </source>
</evidence>
<evidence type="ECO:0000259" key="3">
    <source>
        <dbReference type="PROSITE" id="PS50158"/>
    </source>
</evidence>
<proteinExistence type="predicted"/>
<dbReference type="RefSeq" id="XP_004494439.1">
    <property type="nucleotide sequence ID" value="XM_004494382.3"/>
</dbReference>
<feature type="region of interest" description="Disordered" evidence="2">
    <location>
        <begin position="427"/>
        <end position="457"/>
    </location>
</feature>
<dbReference type="SUPFAM" id="SSF57756">
    <property type="entry name" value="Retrovirus zinc finger-like domains"/>
    <property type="match status" value="1"/>
</dbReference>
<feature type="compositionally biased region" description="Polar residues" evidence="2">
    <location>
        <begin position="29"/>
        <end position="38"/>
    </location>
</feature>
<dbReference type="STRING" id="3827.A0A1S2XTZ6"/>
<feature type="compositionally biased region" description="Basic and acidic residues" evidence="2">
    <location>
        <begin position="301"/>
        <end position="310"/>
    </location>
</feature>
<dbReference type="PaxDb" id="3827-XP_004494438.1"/>
<dbReference type="PROSITE" id="PS50158">
    <property type="entry name" value="ZF_CCHC"/>
    <property type="match status" value="1"/>
</dbReference>
<sequence length="469" mass="54385">MANRPDPDIDDDDFLDLYKEYTGPPGSGSVVNNNNPQERLNPKKRSNAGSDEEDEIRDPNAVPTDFTSREAKVWEAKSKANERNWKKRKEEEMICKLCGESGHFTQGCPSTLGANNKSQELFQRIPARDKNVRALFTEKVISKIERDIGCKIKMDEKFIIVSSKDRLVLSKGVDAVHKIREEAEQKGSTSSHVDRNRSRSPERSPVNARFQRSEPQRSHSAPRNTPQFPQRFGRQERAVEDRVREDAQKFARDSPQARAYVNSGPRDRSSQSRSPRQAPHSGNSYNSFDGRSHNISTYRNDGWDSHRRESGIQPGQQVDHNAFPQTLEELELEYKKEAMELMKIRDREEDEENFKHREAIRDLREKYMNKVALVSATHSKQWEEFFLLDAQRRQQQAIKQMSPGYRGYKQQNFADYDGSTVNPPYGATNLPLESRNRFPESMEPYPTRPRDNFGEFQRRGDFSKAYNRY</sequence>
<evidence type="ECO:0000313" key="5">
    <source>
        <dbReference type="RefSeq" id="XP_004494439.1"/>
    </source>
</evidence>
<keyword evidence="1" id="KW-0479">Metal-binding</keyword>
<dbReference type="AlphaFoldDB" id="A0A1S2XTZ6"/>
<dbReference type="PANTHER" id="PTHR34210:SF3">
    <property type="entry name" value="CCHC-TYPE DOMAIN-CONTAINING PROTEIN"/>
    <property type="match status" value="1"/>
</dbReference>
<feature type="region of interest" description="Disordered" evidence="2">
    <location>
        <begin position="1"/>
        <end position="70"/>
    </location>
</feature>
<feature type="domain" description="CCHC-type" evidence="3">
    <location>
        <begin position="95"/>
        <end position="110"/>
    </location>
</feature>
<evidence type="ECO:0000313" key="4">
    <source>
        <dbReference type="Proteomes" id="UP000087171"/>
    </source>
</evidence>
<accession>A0A1S2XTZ6</accession>
<feature type="compositionally biased region" description="Basic and acidic residues" evidence="2">
    <location>
        <begin position="233"/>
        <end position="252"/>
    </location>
</feature>
<name>A0A1S2XTZ6_CICAR</name>
<gene>
    <name evidence="5" type="primary">LOC101505198</name>
</gene>
<reference evidence="5" key="2">
    <citation type="submission" date="2025-08" db="UniProtKB">
        <authorList>
            <consortium name="RefSeq"/>
        </authorList>
    </citation>
    <scope>IDENTIFICATION</scope>
    <source>
        <tissue evidence="5">Etiolated seedlings</tissue>
    </source>
</reference>
<dbReference type="GO" id="GO:0008270">
    <property type="term" value="F:zinc ion binding"/>
    <property type="evidence" value="ECO:0007669"/>
    <property type="project" value="UniProtKB-KW"/>
</dbReference>
<evidence type="ECO:0000256" key="2">
    <source>
        <dbReference type="SAM" id="MobiDB-lite"/>
    </source>
</evidence>
<dbReference type="Proteomes" id="UP000087171">
    <property type="component" value="Chromosome Ca3"/>
</dbReference>
<feature type="compositionally biased region" description="Basic and acidic residues" evidence="2">
    <location>
        <begin position="192"/>
        <end position="202"/>
    </location>
</feature>
<keyword evidence="4" id="KW-1185">Reference proteome</keyword>
<keyword evidence="1" id="KW-0863">Zinc-finger</keyword>
<dbReference type="GO" id="GO:0003676">
    <property type="term" value="F:nucleic acid binding"/>
    <property type="evidence" value="ECO:0007669"/>
    <property type="project" value="InterPro"/>
</dbReference>
<dbReference type="eggNOG" id="ENOG502RF6R">
    <property type="taxonomic scope" value="Eukaryota"/>
</dbReference>
<feature type="region of interest" description="Disordered" evidence="2">
    <location>
        <begin position="180"/>
        <end position="321"/>
    </location>
</feature>
<dbReference type="InterPro" id="IPR036875">
    <property type="entry name" value="Znf_CCHC_sf"/>
</dbReference>
<protein>
    <submittedName>
        <fullName evidence="5">Uncharacterized protein LOC101505198 isoform X1</fullName>
    </submittedName>
</protein>
<feature type="compositionally biased region" description="Polar residues" evidence="2">
    <location>
        <begin position="280"/>
        <end position="299"/>
    </location>
</feature>
<dbReference type="OrthoDB" id="2020539at2759"/>
<keyword evidence="1" id="KW-0862">Zinc</keyword>
<organism evidence="4 5">
    <name type="scientific">Cicer arietinum</name>
    <name type="common">Chickpea</name>
    <name type="synonym">Garbanzo</name>
    <dbReference type="NCBI Taxonomy" id="3827"/>
    <lineage>
        <taxon>Eukaryota</taxon>
        <taxon>Viridiplantae</taxon>
        <taxon>Streptophyta</taxon>
        <taxon>Embryophyta</taxon>
        <taxon>Tracheophyta</taxon>
        <taxon>Spermatophyta</taxon>
        <taxon>Magnoliopsida</taxon>
        <taxon>eudicotyledons</taxon>
        <taxon>Gunneridae</taxon>
        <taxon>Pentapetalae</taxon>
        <taxon>rosids</taxon>
        <taxon>fabids</taxon>
        <taxon>Fabales</taxon>
        <taxon>Fabaceae</taxon>
        <taxon>Papilionoideae</taxon>
        <taxon>50 kb inversion clade</taxon>
        <taxon>NPAAA clade</taxon>
        <taxon>Hologalegina</taxon>
        <taxon>IRL clade</taxon>
        <taxon>Cicereae</taxon>
        <taxon>Cicer</taxon>
    </lineage>
</organism>
<reference evidence="4" key="1">
    <citation type="journal article" date="2013" name="Nat. Biotechnol.">
        <title>Draft genome sequence of chickpea (Cicer arietinum) provides a resource for trait improvement.</title>
        <authorList>
            <person name="Varshney R.K."/>
            <person name="Song C."/>
            <person name="Saxena R.K."/>
            <person name="Azam S."/>
            <person name="Yu S."/>
            <person name="Sharpe A.G."/>
            <person name="Cannon S."/>
            <person name="Baek J."/>
            <person name="Rosen B.D."/>
            <person name="Tar'an B."/>
            <person name="Millan T."/>
            <person name="Zhang X."/>
            <person name="Ramsay L.D."/>
            <person name="Iwata A."/>
            <person name="Wang Y."/>
            <person name="Nelson W."/>
            <person name="Farmer A.D."/>
            <person name="Gaur P.M."/>
            <person name="Soderlund C."/>
            <person name="Penmetsa R.V."/>
            <person name="Xu C."/>
            <person name="Bharti A.K."/>
            <person name="He W."/>
            <person name="Winter P."/>
            <person name="Zhao S."/>
            <person name="Hane J.K."/>
            <person name="Carrasquilla-Garcia N."/>
            <person name="Condie J.A."/>
            <person name="Upadhyaya H.D."/>
            <person name="Luo M.C."/>
            <person name="Thudi M."/>
            <person name="Gowda C.L."/>
            <person name="Singh N.P."/>
            <person name="Lichtenzveig J."/>
            <person name="Gali K.K."/>
            <person name="Rubio J."/>
            <person name="Nadarajan N."/>
            <person name="Dolezel J."/>
            <person name="Bansal K.C."/>
            <person name="Xu X."/>
            <person name="Edwards D."/>
            <person name="Zhang G."/>
            <person name="Kahl G."/>
            <person name="Gil J."/>
            <person name="Singh K.B."/>
            <person name="Datta S.K."/>
            <person name="Jackson S.A."/>
            <person name="Wang J."/>
            <person name="Cook D.R."/>
        </authorList>
    </citation>
    <scope>NUCLEOTIDE SEQUENCE [LARGE SCALE GENOMIC DNA]</scope>
    <source>
        <strain evidence="4">cv. CDC Frontier</strain>
    </source>
</reference>